<feature type="region of interest" description="Disordered" evidence="1">
    <location>
        <begin position="1"/>
        <end position="78"/>
    </location>
</feature>
<feature type="compositionally biased region" description="Basic and acidic residues" evidence="1">
    <location>
        <begin position="41"/>
        <end position="51"/>
    </location>
</feature>
<accession>A0A9N7V5U5</accession>
<feature type="compositionally biased region" description="Low complexity" evidence="1">
    <location>
        <begin position="141"/>
        <end position="155"/>
    </location>
</feature>
<evidence type="ECO:0000313" key="3">
    <source>
        <dbReference type="Proteomes" id="UP001153269"/>
    </source>
</evidence>
<keyword evidence="3" id="KW-1185">Reference proteome</keyword>
<reference evidence="2" key="1">
    <citation type="submission" date="2020-03" db="EMBL/GenBank/DDBJ databases">
        <authorList>
            <person name="Weist P."/>
        </authorList>
    </citation>
    <scope>NUCLEOTIDE SEQUENCE</scope>
</reference>
<dbReference type="Proteomes" id="UP001153269">
    <property type="component" value="Unassembled WGS sequence"/>
</dbReference>
<name>A0A9N7V5U5_PLEPL</name>
<dbReference type="EMBL" id="CADEAL010003101">
    <property type="protein sequence ID" value="CAB1443433.1"/>
    <property type="molecule type" value="Genomic_DNA"/>
</dbReference>
<proteinExistence type="predicted"/>
<organism evidence="2 3">
    <name type="scientific">Pleuronectes platessa</name>
    <name type="common">European plaice</name>
    <dbReference type="NCBI Taxonomy" id="8262"/>
    <lineage>
        <taxon>Eukaryota</taxon>
        <taxon>Metazoa</taxon>
        <taxon>Chordata</taxon>
        <taxon>Craniata</taxon>
        <taxon>Vertebrata</taxon>
        <taxon>Euteleostomi</taxon>
        <taxon>Actinopterygii</taxon>
        <taxon>Neopterygii</taxon>
        <taxon>Teleostei</taxon>
        <taxon>Neoteleostei</taxon>
        <taxon>Acanthomorphata</taxon>
        <taxon>Carangaria</taxon>
        <taxon>Pleuronectiformes</taxon>
        <taxon>Pleuronectoidei</taxon>
        <taxon>Pleuronectidae</taxon>
        <taxon>Pleuronectes</taxon>
    </lineage>
</organism>
<gene>
    <name evidence="2" type="ORF">PLEPLA_LOCUS31149</name>
</gene>
<feature type="compositionally biased region" description="Basic and acidic residues" evidence="1">
    <location>
        <begin position="1"/>
        <end position="15"/>
    </location>
</feature>
<dbReference type="AlphaFoldDB" id="A0A9N7V5U5"/>
<comment type="caution">
    <text evidence="2">The sequence shown here is derived from an EMBL/GenBank/DDBJ whole genome shotgun (WGS) entry which is preliminary data.</text>
</comment>
<sequence length="155" mass="16860">MRHGRDKRDDWERPRCHSAPTSPAIGCDCGNPSPPPPRYRWQRELEAERSGRSSSSAGGDGIVFDATERLSGPGGRCARDSAEWRRMQANLNQTEGAILSKGSDETQIRADREAAGLLRAVTREKSCSDPSRLSGAGAVTSSHSQQPSSQASRRR</sequence>
<protein>
    <submittedName>
        <fullName evidence="2">Uncharacterized protein</fullName>
    </submittedName>
</protein>
<feature type="region of interest" description="Disordered" evidence="1">
    <location>
        <begin position="122"/>
        <end position="155"/>
    </location>
</feature>
<evidence type="ECO:0000256" key="1">
    <source>
        <dbReference type="SAM" id="MobiDB-lite"/>
    </source>
</evidence>
<evidence type="ECO:0000313" key="2">
    <source>
        <dbReference type="EMBL" id="CAB1443433.1"/>
    </source>
</evidence>